<protein>
    <submittedName>
        <fullName evidence="3">Uncharacterized protein</fullName>
    </submittedName>
</protein>
<sequence length="130" mass="13982">MQGDPKTRLRTLERPKPRIGPVKGTQHTDKLKKAEDSFCRSHAPSPNSSGGPTPPWTESMFTLIESRGVTAPVGTILSRTAAATSAIRPARLESATVTSLERTTLQTAEDVKIKVHCEGGSEGAAKRFKD</sequence>
<organism evidence="2 3">
    <name type="scientific">Steinernema glaseri</name>
    <dbReference type="NCBI Taxonomy" id="37863"/>
    <lineage>
        <taxon>Eukaryota</taxon>
        <taxon>Metazoa</taxon>
        <taxon>Ecdysozoa</taxon>
        <taxon>Nematoda</taxon>
        <taxon>Chromadorea</taxon>
        <taxon>Rhabditida</taxon>
        <taxon>Tylenchina</taxon>
        <taxon>Panagrolaimomorpha</taxon>
        <taxon>Strongyloidoidea</taxon>
        <taxon>Steinernematidae</taxon>
        <taxon>Steinernema</taxon>
    </lineage>
</organism>
<dbReference type="AlphaFoldDB" id="A0A1I8A4Y9"/>
<evidence type="ECO:0000313" key="3">
    <source>
        <dbReference type="WBParaSite" id="L893_g32912.t1"/>
    </source>
</evidence>
<proteinExistence type="predicted"/>
<dbReference type="Proteomes" id="UP000095287">
    <property type="component" value="Unplaced"/>
</dbReference>
<evidence type="ECO:0000313" key="2">
    <source>
        <dbReference type="Proteomes" id="UP000095287"/>
    </source>
</evidence>
<reference evidence="3" key="1">
    <citation type="submission" date="2016-11" db="UniProtKB">
        <authorList>
            <consortium name="WormBaseParasite"/>
        </authorList>
    </citation>
    <scope>IDENTIFICATION</scope>
</reference>
<feature type="compositionally biased region" description="Basic and acidic residues" evidence="1">
    <location>
        <begin position="26"/>
        <end position="39"/>
    </location>
</feature>
<evidence type="ECO:0000256" key="1">
    <source>
        <dbReference type="SAM" id="MobiDB-lite"/>
    </source>
</evidence>
<dbReference type="WBParaSite" id="L893_g32912.t1">
    <property type="protein sequence ID" value="L893_g32912.t1"/>
    <property type="gene ID" value="L893_g32912"/>
</dbReference>
<name>A0A1I8A4Y9_9BILA</name>
<feature type="compositionally biased region" description="Basic and acidic residues" evidence="1">
    <location>
        <begin position="1"/>
        <end position="16"/>
    </location>
</feature>
<keyword evidence="2" id="KW-1185">Reference proteome</keyword>
<feature type="region of interest" description="Disordered" evidence="1">
    <location>
        <begin position="1"/>
        <end position="58"/>
    </location>
</feature>
<accession>A0A1I8A4Y9</accession>